<evidence type="ECO:0000256" key="2">
    <source>
        <dbReference type="SAM" id="Coils"/>
    </source>
</evidence>
<dbReference type="Pfam" id="PF21154">
    <property type="entry name" value="RPN7_PSMD6_C"/>
    <property type="match status" value="1"/>
</dbReference>
<dbReference type="FunCoup" id="A0A3N4LK12">
    <property type="interactions" value="1102"/>
</dbReference>
<accession>A0A3N4LK12</accession>
<dbReference type="STRING" id="1051890.A0A3N4LK12"/>
<dbReference type="InterPro" id="IPR000717">
    <property type="entry name" value="PCI_dom"/>
</dbReference>
<dbReference type="InParanoid" id="A0A3N4LK12"/>
<dbReference type="PANTHER" id="PTHR14145">
    <property type="entry name" value="26S PROTESOME SUBUNIT 6"/>
    <property type="match status" value="1"/>
</dbReference>
<feature type="coiled-coil region" evidence="2">
    <location>
        <begin position="77"/>
        <end position="104"/>
    </location>
</feature>
<keyword evidence="1" id="KW-0647">Proteasome</keyword>
<evidence type="ECO:0000313" key="5">
    <source>
        <dbReference type="Proteomes" id="UP000267821"/>
    </source>
</evidence>
<dbReference type="PANTHER" id="PTHR14145:SF1">
    <property type="entry name" value="26S PROTEASOME NON-ATPASE REGULATORY SUBUNIT 6"/>
    <property type="match status" value="1"/>
</dbReference>
<dbReference type="Pfam" id="PF10602">
    <property type="entry name" value="RPN7"/>
    <property type="match status" value="1"/>
</dbReference>
<dbReference type="InterPro" id="IPR019585">
    <property type="entry name" value="Rpn7/CSN1"/>
</dbReference>
<evidence type="ECO:0000259" key="3">
    <source>
        <dbReference type="PROSITE" id="PS50250"/>
    </source>
</evidence>
<dbReference type="GO" id="GO:0043161">
    <property type="term" value="P:proteasome-mediated ubiquitin-dependent protein catabolic process"/>
    <property type="evidence" value="ECO:0007669"/>
    <property type="project" value="TreeGrafter"/>
</dbReference>
<dbReference type="EMBL" id="ML121565">
    <property type="protein sequence ID" value="RPB20991.1"/>
    <property type="molecule type" value="Genomic_DNA"/>
</dbReference>
<dbReference type="Gene3D" id="1.25.40.570">
    <property type="match status" value="2"/>
</dbReference>
<keyword evidence="2" id="KW-0175">Coiled coil</keyword>
<reference evidence="4 5" key="1">
    <citation type="journal article" date="2018" name="Nat. Ecol. Evol.">
        <title>Pezizomycetes genomes reveal the molecular basis of ectomycorrhizal truffle lifestyle.</title>
        <authorList>
            <person name="Murat C."/>
            <person name="Payen T."/>
            <person name="Noel B."/>
            <person name="Kuo A."/>
            <person name="Morin E."/>
            <person name="Chen J."/>
            <person name="Kohler A."/>
            <person name="Krizsan K."/>
            <person name="Balestrini R."/>
            <person name="Da Silva C."/>
            <person name="Montanini B."/>
            <person name="Hainaut M."/>
            <person name="Levati E."/>
            <person name="Barry K.W."/>
            <person name="Belfiori B."/>
            <person name="Cichocki N."/>
            <person name="Clum A."/>
            <person name="Dockter R.B."/>
            <person name="Fauchery L."/>
            <person name="Guy J."/>
            <person name="Iotti M."/>
            <person name="Le Tacon F."/>
            <person name="Lindquist E.A."/>
            <person name="Lipzen A."/>
            <person name="Malagnac F."/>
            <person name="Mello A."/>
            <person name="Molinier V."/>
            <person name="Miyauchi S."/>
            <person name="Poulain J."/>
            <person name="Riccioni C."/>
            <person name="Rubini A."/>
            <person name="Sitrit Y."/>
            <person name="Splivallo R."/>
            <person name="Traeger S."/>
            <person name="Wang M."/>
            <person name="Zifcakova L."/>
            <person name="Wipf D."/>
            <person name="Zambonelli A."/>
            <person name="Paolocci F."/>
            <person name="Nowrousian M."/>
            <person name="Ottonello S."/>
            <person name="Baldrian P."/>
            <person name="Spatafora J.W."/>
            <person name="Henrissat B."/>
            <person name="Nagy L.G."/>
            <person name="Aury J.M."/>
            <person name="Wincker P."/>
            <person name="Grigoriev I.V."/>
            <person name="Bonfante P."/>
            <person name="Martin F.M."/>
        </authorList>
    </citation>
    <scope>NUCLEOTIDE SEQUENCE [LARGE SCALE GENOMIC DNA]</scope>
    <source>
        <strain evidence="4 5">ATCC MYA-4762</strain>
    </source>
</reference>
<dbReference type="InterPro" id="IPR045135">
    <property type="entry name" value="Rpn7_N"/>
</dbReference>
<dbReference type="AlphaFoldDB" id="A0A3N4LK12"/>
<keyword evidence="5" id="KW-1185">Reference proteome</keyword>
<dbReference type="InterPro" id="IPR049549">
    <property type="entry name" value="RPN7_PSMD6_C"/>
</dbReference>
<dbReference type="Pfam" id="PF01399">
    <property type="entry name" value="PCI"/>
    <property type="match status" value="1"/>
</dbReference>
<sequence length="442" mass="50277">MGSDPLYAKYPNLTLAHHIFVHKAPSLAASHPLSQQHLTESITTERQAPLYRYLYHPTDGILAGKQPWDEQFYDDLVKKNTEEREGYEKEMREAEEKAGETEVTEWMGKIAEFWARVCDKDQSLASFEALYKKTPTLGAKIDIVLAIIRIYMFFDDKVGVTKNIERAKGLIESGGDWDRRNRLKAYQGLHLLSVRSFSAAAPLLLDSLSTFTSTELCTYEALVLYAVLAGTLSLKRVDFKHRVIDSAEVLAVLGSRRDENFTPSAQPNPTPTITTKTVVLPGGSVQQLPINPEDLWGGFTSLETLVNSLYTCDYKRYFVALAEVEEKFLKRDRILSEHRMWYVREMRKKSYAQLLESYRVVGLESMANAFGVSVEWLDKDLSKFIPNRALNCTIDKVNGVIETTRPDNKNKQYNDVVKQGDALITKLQRYGQAVRLRGSERV</sequence>
<dbReference type="InterPro" id="IPR036390">
    <property type="entry name" value="WH_DNA-bd_sf"/>
</dbReference>
<feature type="domain" description="PCI" evidence="3">
    <location>
        <begin position="196"/>
        <end position="408"/>
    </location>
</feature>
<protein>
    <submittedName>
        <fullName evidence="4">PCI-domain-containing protein</fullName>
    </submittedName>
</protein>
<dbReference type="OrthoDB" id="1452at2759"/>
<evidence type="ECO:0000313" key="4">
    <source>
        <dbReference type="EMBL" id="RPB20991.1"/>
    </source>
</evidence>
<dbReference type="SUPFAM" id="SSF46785">
    <property type="entry name" value="Winged helix' DNA-binding domain"/>
    <property type="match status" value="1"/>
</dbReference>
<dbReference type="GO" id="GO:0005838">
    <property type="term" value="C:proteasome regulatory particle"/>
    <property type="evidence" value="ECO:0007669"/>
    <property type="project" value="TreeGrafter"/>
</dbReference>
<dbReference type="PROSITE" id="PS50250">
    <property type="entry name" value="PCI"/>
    <property type="match status" value="1"/>
</dbReference>
<name>A0A3N4LK12_9PEZI</name>
<dbReference type="SMART" id="SM00088">
    <property type="entry name" value="PINT"/>
    <property type="match status" value="1"/>
</dbReference>
<dbReference type="Proteomes" id="UP000267821">
    <property type="component" value="Unassembled WGS sequence"/>
</dbReference>
<proteinExistence type="predicted"/>
<evidence type="ECO:0000256" key="1">
    <source>
        <dbReference type="ARBA" id="ARBA00022942"/>
    </source>
</evidence>
<gene>
    <name evidence="4" type="ORF">L211DRAFT_828633</name>
</gene>
<organism evidence="4 5">
    <name type="scientific">Terfezia boudieri ATCC MYA-4762</name>
    <dbReference type="NCBI Taxonomy" id="1051890"/>
    <lineage>
        <taxon>Eukaryota</taxon>
        <taxon>Fungi</taxon>
        <taxon>Dikarya</taxon>
        <taxon>Ascomycota</taxon>
        <taxon>Pezizomycotina</taxon>
        <taxon>Pezizomycetes</taxon>
        <taxon>Pezizales</taxon>
        <taxon>Pezizaceae</taxon>
        <taxon>Terfezia</taxon>
    </lineage>
</organism>